<evidence type="ECO:0000256" key="1">
    <source>
        <dbReference type="ARBA" id="ARBA00022448"/>
    </source>
</evidence>
<keyword evidence="2" id="KW-0547">Nucleotide-binding</keyword>
<dbReference type="SUPFAM" id="SSF52540">
    <property type="entry name" value="P-loop containing nucleoside triphosphate hydrolases"/>
    <property type="match status" value="1"/>
</dbReference>
<evidence type="ECO:0000259" key="5">
    <source>
        <dbReference type="PROSITE" id="PS50893"/>
    </source>
</evidence>
<feature type="domain" description="ABC transporter" evidence="5">
    <location>
        <begin position="10"/>
        <end position="240"/>
    </location>
</feature>
<proteinExistence type="predicted"/>
<dbReference type="PANTHER" id="PTHR42939">
    <property type="entry name" value="ABC TRANSPORTER ATP-BINDING PROTEIN ALBC-RELATED"/>
    <property type="match status" value="1"/>
</dbReference>
<dbReference type="GO" id="GO:0005524">
    <property type="term" value="F:ATP binding"/>
    <property type="evidence" value="ECO:0007669"/>
    <property type="project" value="UniProtKB-KW"/>
</dbReference>
<dbReference type="InterPro" id="IPR027417">
    <property type="entry name" value="P-loop_NTPase"/>
</dbReference>
<dbReference type="PANTHER" id="PTHR42939:SF1">
    <property type="entry name" value="ABC TRANSPORTER ATP-BINDING PROTEIN ALBC-RELATED"/>
    <property type="match status" value="1"/>
</dbReference>
<dbReference type="Gene3D" id="3.40.50.300">
    <property type="entry name" value="P-loop containing nucleotide triphosphate hydrolases"/>
    <property type="match status" value="1"/>
</dbReference>
<dbReference type="PROSITE" id="PS50803">
    <property type="entry name" value="OAR"/>
    <property type="match status" value="1"/>
</dbReference>
<evidence type="ECO:0000256" key="2">
    <source>
        <dbReference type="ARBA" id="ARBA00022741"/>
    </source>
</evidence>
<dbReference type="SMART" id="SM00382">
    <property type="entry name" value="AAA"/>
    <property type="match status" value="1"/>
</dbReference>
<dbReference type="Pfam" id="PF00005">
    <property type="entry name" value="ABC_tran"/>
    <property type="match status" value="1"/>
</dbReference>
<comment type="caution">
    <text evidence="6">The sequence shown here is derived from an EMBL/GenBank/DDBJ whole genome shotgun (WGS) entry which is preliminary data.</text>
</comment>
<dbReference type="CDD" id="cd03230">
    <property type="entry name" value="ABC_DR_subfamily_A"/>
    <property type="match status" value="1"/>
</dbReference>
<sequence length="258" mass="28133">MTASAAPAALILKDLTKRYRRLIAVNQLNLTIGPGEFVALIGPNGAGKSTTMGCIAGITAPDQGSVLIGGVDVVRYPVEARKHLGFVPQHLALLDYLTGLEYLHFVAELRELSTAERDQEIEELLAITELEDARHVVLKEYSGGMARKLAIASVLLGSPSLLVLDESFVGLDPESTARLRRRLQRHCDQGGSILLSSHILDMLERLCSRFVLLQGGELAMDIQRAELDQKIRDKEIVDLTDLYLQTTGKSDLVAAPLP</sequence>
<name>A0A328CC55_9DELT</name>
<dbReference type="InterPro" id="IPR003593">
    <property type="entry name" value="AAA+_ATPase"/>
</dbReference>
<organism evidence="6 7">
    <name type="scientific">Lujinxingia litoralis</name>
    <dbReference type="NCBI Taxonomy" id="2211119"/>
    <lineage>
        <taxon>Bacteria</taxon>
        <taxon>Deltaproteobacteria</taxon>
        <taxon>Bradymonadales</taxon>
        <taxon>Lujinxingiaceae</taxon>
        <taxon>Lujinxingia</taxon>
    </lineage>
</organism>
<dbReference type="InterPro" id="IPR017871">
    <property type="entry name" value="ABC_transporter-like_CS"/>
</dbReference>
<dbReference type="AlphaFoldDB" id="A0A328CC55"/>
<dbReference type="InterPro" id="IPR051782">
    <property type="entry name" value="ABC_Transporter_VariousFunc"/>
</dbReference>
<evidence type="ECO:0000313" key="7">
    <source>
        <dbReference type="Proteomes" id="UP000249169"/>
    </source>
</evidence>
<keyword evidence="1" id="KW-0813">Transport</keyword>
<gene>
    <name evidence="6" type="ORF">DL240_03375</name>
</gene>
<dbReference type="EMBL" id="QHKO01000001">
    <property type="protein sequence ID" value="RAL25266.1"/>
    <property type="molecule type" value="Genomic_DNA"/>
</dbReference>
<dbReference type="GO" id="GO:0016887">
    <property type="term" value="F:ATP hydrolysis activity"/>
    <property type="evidence" value="ECO:0007669"/>
    <property type="project" value="InterPro"/>
</dbReference>
<dbReference type="InterPro" id="IPR003439">
    <property type="entry name" value="ABC_transporter-like_ATP-bd"/>
</dbReference>
<reference evidence="6 7" key="1">
    <citation type="submission" date="2018-05" db="EMBL/GenBank/DDBJ databases">
        <title>Lujinxingia marina gen. nov. sp. nov., a new facultative anaerobic member of the class Deltaproteobacteria, and proposal of Lujinxingaceae fam. nov.</title>
        <authorList>
            <person name="Li C.-M."/>
        </authorList>
    </citation>
    <scope>NUCLEOTIDE SEQUENCE [LARGE SCALE GENOMIC DNA]</scope>
    <source>
        <strain evidence="6 7">B210</strain>
    </source>
</reference>
<dbReference type="PROSITE" id="PS00211">
    <property type="entry name" value="ABC_TRANSPORTER_1"/>
    <property type="match status" value="1"/>
</dbReference>
<dbReference type="InterPro" id="IPR003654">
    <property type="entry name" value="OAR_dom"/>
</dbReference>
<evidence type="ECO:0000256" key="3">
    <source>
        <dbReference type="ARBA" id="ARBA00022840"/>
    </source>
</evidence>
<keyword evidence="3 6" id="KW-0067">ATP-binding</keyword>
<dbReference type="Proteomes" id="UP000249169">
    <property type="component" value="Unassembled WGS sequence"/>
</dbReference>
<evidence type="ECO:0000313" key="6">
    <source>
        <dbReference type="EMBL" id="RAL25266.1"/>
    </source>
</evidence>
<dbReference type="RefSeq" id="WP_111728438.1">
    <property type="nucleotide sequence ID" value="NZ_QHKO01000001.1"/>
</dbReference>
<keyword evidence="7" id="KW-1185">Reference proteome</keyword>
<dbReference type="OrthoDB" id="9805130at2"/>
<protein>
    <submittedName>
        <fullName evidence="6">ABC transporter ATP-binding protein</fullName>
    </submittedName>
</protein>
<dbReference type="PROSITE" id="PS50893">
    <property type="entry name" value="ABC_TRANSPORTER_2"/>
    <property type="match status" value="1"/>
</dbReference>
<evidence type="ECO:0000259" key="4">
    <source>
        <dbReference type="PROSITE" id="PS50803"/>
    </source>
</evidence>
<feature type="domain" description="OAR" evidence="4">
    <location>
        <begin position="174"/>
        <end position="187"/>
    </location>
</feature>
<accession>A0A328CC55</accession>